<dbReference type="EC" id="2.7.13.3" evidence="3"/>
<evidence type="ECO:0000313" key="16">
    <source>
        <dbReference type="Proteomes" id="UP001519887"/>
    </source>
</evidence>
<dbReference type="Proteomes" id="UP001519887">
    <property type="component" value="Unassembled WGS sequence"/>
</dbReference>
<dbReference type="EMBL" id="JAHZIK010000506">
    <property type="protein sequence ID" value="MBW7456134.1"/>
    <property type="molecule type" value="Genomic_DNA"/>
</dbReference>
<keyword evidence="11 12" id="KW-0472">Membrane</keyword>
<dbReference type="InterPro" id="IPR036890">
    <property type="entry name" value="HATPase_C_sf"/>
</dbReference>
<dbReference type="PANTHER" id="PTHR34220">
    <property type="entry name" value="SENSOR HISTIDINE KINASE YPDA"/>
    <property type="match status" value="1"/>
</dbReference>
<dbReference type="SUPFAM" id="SSF55874">
    <property type="entry name" value="ATPase domain of HSP90 chaperone/DNA topoisomerase II/histidine kinase"/>
    <property type="match status" value="1"/>
</dbReference>
<gene>
    <name evidence="15" type="ORF">K0U00_19065</name>
</gene>
<dbReference type="InterPro" id="IPR004358">
    <property type="entry name" value="Sig_transdc_His_kin-like_C"/>
</dbReference>
<dbReference type="Pfam" id="PF00672">
    <property type="entry name" value="HAMP"/>
    <property type="match status" value="1"/>
</dbReference>
<evidence type="ECO:0000259" key="13">
    <source>
        <dbReference type="PROSITE" id="PS50109"/>
    </source>
</evidence>
<dbReference type="RefSeq" id="WP_210039421.1">
    <property type="nucleotide sequence ID" value="NZ_JBHLVU010000005.1"/>
</dbReference>
<keyword evidence="7" id="KW-0547">Nucleotide-binding</keyword>
<keyword evidence="9" id="KW-0067">ATP-binding</keyword>
<dbReference type="PROSITE" id="PS50885">
    <property type="entry name" value="HAMP"/>
    <property type="match status" value="1"/>
</dbReference>
<evidence type="ECO:0000256" key="11">
    <source>
        <dbReference type="ARBA" id="ARBA00023136"/>
    </source>
</evidence>
<feature type="domain" description="Histidine kinase" evidence="13">
    <location>
        <begin position="482"/>
        <end position="591"/>
    </location>
</feature>
<evidence type="ECO:0000259" key="14">
    <source>
        <dbReference type="PROSITE" id="PS50885"/>
    </source>
</evidence>
<dbReference type="Gene3D" id="6.10.340.10">
    <property type="match status" value="1"/>
</dbReference>
<evidence type="ECO:0000256" key="8">
    <source>
        <dbReference type="ARBA" id="ARBA00022777"/>
    </source>
</evidence>
<keyword evidence="8 15" id="KW-0418">Kinase</keyword>
<feature type="transmembrane region" description="Helical" evidence="12">
    <location>
        <begin position="291"/>
        <end position="311"/>
    </location>
</feature>
<dbReference type="Pfam" id="PF06580">
    <property type="entry name" value="His_kinase"/>
    <property type="match status" value="1"/>
</dbReference>
<evidence type="ECO:0000256" key="12">
    <source>
        <dbReference type="SAM" id="Phobius"/>
    </source>
</evidence>
<keyword evidence="10" id="KW-0902">Two-component regulatory system</keyword>
<feature type="domain" description="HAMP" evidence="14">
    <location>
        <begin position="313"/>
        <end position="365"/>
    </location>
</feature>
<keyword evidence="4" id="KW-1003">Cell membrane</keyword>
<protein>
    <recommendedName>
        <fullName evidence="3">histidine kinase</fullName>
        <ecNumber evidence="3">2.7.13.3</ecNumber>
    </recommendedName>
</protein>
<dbReference type="SMART" id="SM00304">
    <property type="entry name" value="HAMP"/>
    <property type="match status" value="1"/>
</dbReference>
<keyword evidence="16" id="KW-1185">Reference proteome</keyword>
<keyword evidence="12" id="KW-1133">Transmembrane helix</keyword>
<evidence type="ECO:0000256" key="5">
    <source>
        <dbReference type="ARBA" id="ARBA00022553"/>
    </source>
</evidence>
<dbReference type="InterPro" id="IPR010559">
    <property type="entry name" value="Sig_transdc_His_kin_internal"/>
</dbReference>
<keyword evidence="6" id="KW-0808">Transferase</keyword>
<evidence type="ECO:0000256" key="1">
    <source>
        <dbReference type="ARBA" id="ARBA00000085"/>
    </source>
</evidence>
<evidence type="ECO:0000313" key="15">
    <source>
        <dbReference type="EMBL" id="MBW7456134.1"/>
    </source>
</evidence>
<dbReference type="PANTHER" id="PTHR34220:SF7">
    <property type="entry name" value="SENSOR HISTIDINE KINASE YPDA"/>
    <property type="match status" value="1"/>
</dbReference>
<evidence type="ECO:0000256" key="9">
    <source>
        <dbReference type="ARBA" id="ARBA00022840"/>
    </source>
</evidence>
<dbReference type="InterPro" id="IPR050640">
    <property type="entry name" value="Bact_2-comp_sensor_kinase"/>
</dbReference>
<comment type="caution">
    <text evidence="15">The sequence shown here is derived from an EMBL/GenBank/DDBJ whole genome shotgun (WGS) entry which is preliminary data.</text>
</comment>
<evidence type="ECO:0000256" key="7">
    <source>
        <dbReference type="ARBA" id="ARBA00022741"/>
    </source>
</evidence>
<dbReference type="InterPro" id="IPR003660">
    <property type="entry name" value="HAMP_dom"/>
</dbReference>
<dbReference type="InterPro" id="IPR005467">
    <property type="entry name" value="His_kinase_dom"/>
</dbReference>
<dbReference type="InterPro" id="IPR003594">
    <property type="entry name" value="HATPase_dom"/>
</dbReference>
<comment type="subcellular location">
    <subcellularLocation>
        <location evidence="2">Cell membrane</location>
        <topology evidence="2">Multi-pass membrane protein</topology>
    </subcellularLocation>
</comment>
<dbReference type="PROSITE" id="PS50109">
    <property type="entry name" value="HIS_KIN"/>
    <property type="match status" value="1"/>
</dbReference>
<accession>A0ABS7C5E5</accession>
<feature type="transmembrane region" description="Helical" evidence="12">
    <location>
        <begin position="17"/>
        <end position="39"/>
    </location>
</feature>
<name>A0ABS7C5E5_9BACL</name>
<keyword evidence="12" id="KW-0812">Transmembrane</keyword>
<evidence type="ECO:0000256" key="6">
    <source>
        <dbReference type="ARBA" id="ARBA00022679"/>
    </source>
</evidence>
<comment type="catalytic activity">
    <reaction evidence="1">
        <text>ATP + protein L-histidine = ADP + protein N-phospho-L-histidine.</text>
        <dbReference type="EC" id="2.7.13.3"/>
    </reaction>
</comment>
<dbReference type="CDD" id="cd06225">
    <property type="entry name" value="HAMP"/>
    <property type="match status" value="1"/>
</dbReference>
<evidence type="ECO:0000256" key="3">
    <source>
        <dbReference type="ARBA" id="ARBA00012438"/>
    </source>
</evidence>
<dbReference type="SMART" id="SM00387">
    <property type="entry name" value="HATPase_c"/>
    <property type="match status" value="1"/>
</dbReference>
<sequence>MRTIINYFINAKLRTKFLISFTAIILVTVLMISGINYFVSVGAIKRNSGEFSEYLIGQICINLEKRTTDIEEVAFQQFRNSSLNEKLGQKAVTAEEIYVRDKYVTDFLSELLFTKDTFLSVLILDVNDKRYSIERNMFQNYNEKLMERLDMDSIRDKRGKAAWFQGDNGTIFMARALYDISTYKYIGLIAIGLESSYVNSIITNVHTLMDGDILILNENNELFVPGEKDTTELARYYLENKLYLFDSAKNGFTFGGRHYISTLISTVYDKWKIVQIIDVGQLTRGTDSIKYWTISTILVSLFIAFLMAAFISKNITANIRLLLQSMSSFSLDFNHHVIVPKSRDEVGLLAAKFNSMAEKINDLFNSVYREKLLKQKAEYRTLQFEYKALQAQMNPHFLYNTLESIYSMAKIKGEDEIGEMVYLLGKLLRESIGKKGDVLALQEEIAFIQSYLSIHKIIYGDKIEVIYRFDERLMDSRVPKFILQPLIENSIIHGIEEKPGKGIIEIDCWSEQGDLLIEVSDNGVGMESEMVERLLAPELYGHYLEKNRHTNVGIISVHKRIRILYGDQYGLTINSAVGEGTKIRIRLPVLHESEEKSS</sequence>
<reference evidence="15 16" key="1">
    <citation type="submission" date="2021-07" db="EMBL/GenBank/DDBJ databases">
        <title>Paenibacillus radiodurans sp. nov., isolated from the southeastern edge of Tengger Desert.</title>
        <authorList>
            <person name="Zhang G."/>
        </authorList>
    </citation>
    <scope>NUCLEOTIDE SEQUENCE [LARGE SCALE GENOMIC DNA]</scope>
    <source>
        <strain evidence="15 16">CCM 7311</strain>
    </source>
</reference>
<dbReference type="GO" id="GO:0016301">
    <property type="term" value="F:kinase activity"/>
    <property type="evidence" value="ECO:0007669"/>
    <property type="project" value="UniProtKB-KW"/>
</dbReference>
<organism evidence="15 16">
    <name type="scientific">Paenibacillus sepulcri</name>
    <dbReference type="NCBI Taxonomy" id="359917"/>
    <lineage>
        <taxon>Bacteria</taxon>
        <taxon>Bacillati</taxon>
        <taxon>Bacillota</taxon>
        <taxon>Bacilli</taxon>
        <taxon>Bacillales</taxon>
        <taxon>Paenibacillaceae</taxon>
        <taxon>Paenibacillus</taxon>
    </lineage>
</organism>
<evidence type="ECO:0000256" key="4">
    <source>
        <dbReference type="ARBA" id="ARBA00022475"/>
    </source>
</evidence>
<proteinExistence type="predicted"/>
<dbReference type="Pfam" id="PF02518">
    <property type="entry name" value="HATPase_c"/>
    <property type="match status" value="1"/>
</dbReference>
<evidence type="ECO:0000256" key="2">
    <source>
        <dbReference type="ARBA" id="ARBA00004651"/>
    </source>
</evidence>
<dbReference type="PRINTS" id="PR00344">
    <property type="entry name" value="BCTRLSENSOR"/>
</dbReference>
<keyword evidence="5" id="KW-0597">Phosphoprotein</keyword>
<dbReference type="Gene3D" id="3.30.565.10">
    <property type="entry name" value="Histidine kinase-like ATPase, C-terminal domain"/>
    <property type="match status" value="1"/>
</dbReference>
<evidence type="ECO:0000256" key="10">
    <source>
        <dbReference type="ARBA" id="ARBA00023012"/>
    </source>
</evidence>